<evidence type="ECO:0000313" key="2">
    <source>
        <dbReference type="Proteomes" id="UP000186922"/>
    </source>
</evidence>
<keyword evidence="2" id="KW-1185">Reference proteome</keyword>
<proteinExistence type="predicted"/>
<sequence length="94" mass="10256">MGTLGGVVTRGTGKDNITALARSIDEGFPQSCNQRALLNGCPKSLRPFLASFFLIRLQVKDDEKGKSTFSIAILPFTYNLSPRPQTASRALRNL</sequence>
<dbReference type="EMBL" id="BDGG01000007">
    <property type="protein sequence ID" value="GAV01735.1"/>
    <property type="molecule type" value="Genomic_DNA"/>
</dbReference>
<organism evidence="1 2">
    <name type="scientific">Ramazzottius varieornatus</name>
    <name type="common">Water bear</name>
    <name type="synonym">Tardigrade</name>
    <dbReference type="NCBI Taxonomy" id="947166"/>
    <lineage>
        <taxon>Eukaryota</taxon>
        <taxon>Metazoa</taxon>
        <taxon>Ecdysozoa</taxon>
        <taxon>Tardigrada</taxon>
        <taxon>Eutardigrada</taxon>
        <taxon>Parachela</taxon>
        <taxon>Hypsibioidea</taxon>
        <taxon>Ramazzottiidae</taxon>
        <taxon>Ramazzottius</taxon>
    </lineage>
</organism>
<evidence type="ECO:0000313" key="1">
    <source>
        <dbReference type="EMBL" id="GAV01735.1"/>
    </source>
</evidence>
<accession>A0A1D1VJD2</accession>
<dbReference type="AlphaFoldDB" id="A0A1D1VJD2"/>
<protein>
    <submittedName>
        <fullName evidence="1">Uncharacterized protein</fullName>
    </submittedName>
</protein>
<reference evidence="1 2" key="1">
    <citation type="journal article" date="2016" name="Nat. Commun.">
        <title>Extremotolerant tardigrade genome and improved radiotolerance of human cultured cells by tardigrade-unique protein.</title>
        <authorList>
            <person name="Hashimoto T."/>
            <person name="Horikawa D.D."/>
            <person name="Saito Y."/>
            <person name="Kuwahara H."/>
            <person name="Kozuka-Hata H."/>
            <person name="Shin-I T."/>
            <person name="Minakuchi Y."/>
            <person name="Ohishi K."/>
            <person name="Motoyama A."/>
            <person name="Aizu T."/>
            <person name="Enomoto A."/>
            <person name="Kondo K."/>
            <person name="Tanaka S."/>
            <person name="Hara Y."/>
            <person name="Koshikawa S."/>
            <person name="Sagara H."/>
            <person name="Miura T."/>
            <person name="Yokobori S."/>
            <person name="Miyagawa K."/>
            <person name="Suzuki Y."/>
            <person name="Kubo T."/>
            <person name="Oyama M."/>
            <person name="Kohara Y."/>
            <person name="Fujiyama A."/>
            <person name="Arakawa K."/>
            <person name="Katayama T."/>
            <person name="Toyoda A."/>
            <person name="Kunieda T."/>
        </authorList>
    </citation>
    <scope>NUCLEOTIDE SEQUENCE [LARGE SCALE GENOMIC DNA]</scope>
    <source>
        <strain evidence="1 2">YOKOZUNA-1</strain>
    </source>
</reference>
<gene>
    <name evidence="1" type="primary">RvY_12395-1</name>
    <name evidence="1" type="synonym">RvY_12395.1</name>
    <name evidence="1" type="ORF">RvY_12395</name>
</gene>
<name>A0A1D1VJD2_RAMVA</name>
<dbReference type="Proteomes" id="UP000186922">
    <property type="component" value="Unassembled WGS sequence"/>
</dbReference>
<comment type="caution">
    <text evidence="1">The sequence shown here is derived from an EMBL/GenBank/DDBJ whole genome shotgun (WGS) entry which is preliminary data.</text>
</comment>